<evidence type="ECO:0000313" key="1">
    <source>
        <dbReference type="EMBL" id="CAG8839042.1"/>
    </source>
</evidence>
<sequence>GTCPDREESRRWKQKFELITEVPPQINVLDSSTVLNIAVDDSPIRYDKFIKGINNAREDKTACLTLYASTNPLCWGIIDLRANNVAPCPNHPRAGEFFSDIEVQKLQQTCNEIIKKYSQLNSSVIELLEVLQSKTFSLKKFSKEKRARGIKGVCSLLRIETDMVDIYDKDTQYIGECLDVFGESHSTADRDEKSFRSKCERTGKACDFLFWKNGYEIGIGENTGPMNKDHYKKSVTDFVSVIKVARAQHINFQTKCIEESGINPLPPEIENDLKLISIPFFQVIGMKIRFYILIQVDGDLYGIWEWSSQDLPTKEDDIISVVLLCKKFLIHRNLLNRTGQLSKTVIKNSQIFRENIENAEFVHYNKKSVKL</sequence>
<name>A0ABN7WRR3_GIGMA</name>
<feature type="non-terminal residue" evidence="1">
    <location>
        <position position="1"/>
    </location>
</feature>
<comment type="caution">
    <text evidence="1">The sequence shown here is derived from an EMBL/GenBank/DDBJ whole genome shotgun (WGS) entry which is preliminary data.</text>
</comment>
<proteinExistence type="predicted"/>
<keyword evidence="2" id="KW-1185">Reference proteome</keyword>
<gene>
    <name evidence="1" type="ORF">GMARGA_LOCUS34271</name>
</gene>
<feature type="non-terminal residue" evidence="1">
    <location>
        <position position="371"/>
    </location>
</feature>
<reference evidence="1 2" key="1">
    <citation type="submission" date="2021-06" db="EMBL/GenBank/DDBJ databases">
        <authorList>
            <person name="Kallberg Y."/>
            <person name="Tangrot J."/>
            <person name="Rosling A."/>
        </authorList>
    </citation>
    <scope>NUCLEOTIDE SEQUENCE [LARGE SCALE GENOMIC DNA]</scope>
    <source>
        <strain evidence="1 2">120-4 pot B 10/14</strain>
    </source>
</reference>
<dbReference type="Proteomes" id="UP000789901">
    <property type="component" value="Unassembled WGS sequence"/>
</dbReference>
<accession>A0ABN7WRR3</accession>
<protein>
    <submittedName>
        <fullName evidence="1">29037_t:CDS:1</fullName>
    </submittedName>
</protein>
<dbReference type="EMBL" id="CAJVQB010059561">
    <property type="protein sequence ID" value="CAG8839042.1"/>
    <property type="molecule type" value="Genomic_DNA"/>
</dbReference>
<organism evidence="1 2">
    <name type="scientific">Gigaspora margarita</name>
    <dbReference type="NCBI Taxonomy" id="4874"/>
    <lineage>
        <taxon>Eukaryota</taxon>
        <taxon>Fungi</taxon>
        <taxon>Fungi incertae sedis</taxon>
        <taxon>Mucoromycota</taxon>
        <taxon>Glomeromycotina</taxon>
        <taxon>Glomeromycetes</taxon>
        <taxon>Diversisporales</taxon>
        <taxon>Gigasporaceae</taxon>
        <taxon>Gigaspora</taxon>
    </lineage>
</organism>
<evidence type="ECO:0000313" key="2">
    <source>
        <dbReference type="Proteomes" id="UP000789901"/>
    </source>
</evidence>